<name>A0A402BF90_9CHLR</name>
<protein>
    <recommendedName>
        <fullName evidence="11">Glycosyltransferase 2-like domain-containing protein</fullName>
    </recommendedName>
</protein>
<feature type="transmembrane region" description="Helical" evidence="8">
    <location>
        <begin position="673"/>
        <end position="691"/>
    </location>
</feature>
<keyword evidence="4 8" id="KW-0812">Transmembrane</keyword>
<dbReference type="EMBL" id="BIFT01000002">
    <property type="protein sequence ID" value="GCE30058.1"/>
    <property type="molecule type" value="Genomic_DNA"/>
</dbReference>
<dbReference type="InterPro" id="IPR050321">
    <property type="entry name" value="Glycosyltr_2/OpgH_subfam"/>
</dbReference>
<feature type="transmembrane region" description="Helical" evidence="8">
    <location>
        <begin position="296"/>
        <end position="320"/>
    </location>
</feature>
<evidence type="ECO:0000256" key="5">
    <source>
        <dbReference type="ARBA" id="ARBA00022989"/>
    </source>
</evidence>
<reference evidence="10" key="1">
    <citation type="submission" date="2018-12" db="EMBL/GenBank/DDBJ databases">
        <title>Tengunoibacter tsumagoiensis gen. nov., sp. nov., Dictyobacter kobayashii sp. nov., D. alpinus sp. nov., and D. joshuensis sp. nov. and description of Dictyobacteraceae fam. nov. within the order Ktedonobacterales isolated from Tengu-no-mugimeshi.</title>
        <authorList>
            <person name="Wang C.M."/>
            <person name="Zheng Y."/>
            <person name="Sakai Y."/>
            <person name="Toyoda A."/>
            <person name="Minakuchi Y."/>
            <person name="Abe K."/>
            <person name="Yokota A."/>
            <person name="Yabe S."/>
        </authorList>
    </citation>
    <scope>NUCLEOTIDE SEQUENCE [LARGE SCALE GENOMIC DNA]</scope>
    <source>
        <strain evidence="10">Uno16</strain>
    </source>
</reference>
<keyword evidence="3" id="KW-0808">Transferase</keyword>
<keyword evidence="5 8" id="KW-1133">Transmembrane helix</keyword>
<feature type="region of interest" description="Disordered" evidence="7">
    <location>
        <begin position="140"/>
        <end position="182"/>
    </location>
</feature>
<evidence type="ECO:0000256" key="4">
    <source>
        <dbReference type="ARBA" id="ARBA00022692"/>
    </source>
</evidence>
<dbReference type="Gene3D" id="3.90.550.10">
    <property type="entry name" value="Spore Coat Polysaccharide Biosynthesis Protein SpsA, Chain A"/>
    <property type="match status" value="1"/>
</dbReference>
<feature type="region of interest" description="Disordered" evidence="7">
    <location>
        <begin position="70"/>
        <end position="119"/>
    </location>
</feature>
<evidence type="ECO:0000256" key="3">
    <source>
        <dbReference type="ARBA" id="ARBA00022679"/>
    </source>
</evidence>
<feature type="transmembrane region" description="Helical" evidence="8">
    <location>
        <begin position="711"/>
        <end position="734"/>
    </location>
</feature>
<keyword evidence="10" id="KW-1185">Reference proteome</keyword>
<feature type="transmembrane region" description="Helical" evidence="8">
    <location>
        <begin position="746"/>
        <end position="768"/>
    </location>
</feature>
<dbReference type="Pfam" id="PF13641">
    <property type="entry name" value="Glyco_tranf_2_3"/>
    <property type="match status" value="1"/>
</dbReference>
<evidence type="ECO:0000313" key="10">
    <source>
        <dbReference type="Proteomes" id="UP000287171"/>
    </source>
</evidence>
<comment type="caution">
    <text evidence="9">The sequence shown here is derived from an EMBL/GenBank/DDBJ whole genome shotgun (WGS) entry which is preliminary data.</text>
</comment>
<dbReference type="OrthoDB" id="154460at2"/>
<dbReference type="PANTHER" id="PTHR43867">
    <property type="entry name" value="CELLULOSE SYNTHASE CATALYTIC SUBUNIT A [UDP-FORMING]"/>
    <property type="match status" value="1"/>
</dbReference>
<dbReference type="PANTHER" id="PTHR43867:SF2">
    <property type="entry name" value="CELLULOSE SYNTHASE CATALYTIC SUBUNIT A [UDP-FORMING]"/>
    <property type="match status" value="1"/>
</dbReference>
<accession>A0A402BF90</accession>
<sequence>MAHDPSSTHTKAGQPLKSKLRKQRMASIQEKSATDKVQGISSLPADWFESSTSMNNTAAFTQTVADNVEQSSVAEVPQQDLPVNPLPELPVRSKIKDDNASSSPKYSSAPQFRASSLQRRPVYKQQITELPTQVITSVADTHATSDTSTSYVEPIKNDEDQAEKKKEQITELPTQHTSSVDNSRTALSFPDQLTSSMFAIDDDEEDTSFGARTTSTIEMLASFPTRAFKKLATQSIPALMGSSRLDKFATVPASAVQGLASGNKKVSNVRLRLTGIIFILVAAFYFPWLLQVLNKNALWLSIPFFLSMCYLTVIVVLSIYNNWTRIVYPLIQMPQKQEPKVAVCIPTYGETPDMVQTTIESVLSQDWPQHKLLIIVGDDSHRPAMKEMVQTIQHNYPMTQVVYHEPPRKGNPERKGSAKDGNLNSMLAYIIQNHPEIAFIETRDADDVIGSPQFLRYTIGHLHRNKDVAYVQTIKDTLVSKGDPFGNRQSFFYRGVMLSRNAANAVFPCGSGLVWRRKKLEEIGGFPTWNLVEDLYSGYVAMQHGFKNAYLPVVGAVGQTSPEDIPNVYKQLGTWALDTVRIFLWKNPWFVKGLSFKQRMQFTELGLFYLFSIPLCIFLFTPVISLFTGIYPFTTNNLDYMLHFWLYAASIELLLTIINGSTTFEENWRARQMWFGMIFVFMKSCFLALTYGPNKKPAYKVTRKTQEAGIYLREVFVQTLLFLLLLSACVYNVFIHRNYFLRDTDLGSIFWAVLFMGLLLGIIHRSWFGYQIKKKPARS</sequence>
<keyword evidence="6 8" id="KW-0472">Membrane</keyword>
<comment type="subcellular location">
    <subcellularLocation>
        <location evidence="1">Membrane</location>
        <topology evidence="1">Multi-pass membrane protein</topology>
    </subcellularLocation>
</comment>
<dbReference type="GO" id="GO:0016020">
    <property type="term" value="C:membrane"/>
    <property type="evidence" value="ECO:0007669"/>
    <property type="project" value="UniProtKB-SubCell"/>
</dbReference>
<organism evidence="9 10">
    <name type="scientific">Dictyobacter alpinus</name>
    <dbReference type="NCBI Taxonomy" id="2014873"/>
    <lineage>
        <taxon>Bacteria</taxon>
        <taxon>Bacillati</taxon>
        <taxon>Chloroflexota</taxon>
        <taxon>Ktedonobacteria</taxon>
        <taxon>Ktedonobacterales</taxon>
        <taxon>Dictyobacteraceae</taxon>
        <taxon>Dictyobacter</taxon>
    </lineage>
</organism>
<gene>
    <name evidence="9" type="ORF">KDA_55420</name>
</gene>
<evidence type="ECO:0000256" key="1">
    <source>
        <dbReference type="ARBA" id="ARBA00004141"/>
    </source>
</evidence>
<feature type="compositionally biased region" description="Polar residues" evidence="7">
    <location>
        <begin position="171"/>
        <end position="182"/>
    </location>
</feature>
<keyword evidence="2" id="KW-0328">Glycosyltransferase</keyword>
<dbReference type="InterPro" id="IPR029044">
    <property type="entry name" value="Nucleotide-diphossugar_trans"/>
</dbReference>
<evidence type="ECO:0000313" key="9">
    <source>
        <dbReference type="EMBL" id="GCE30058.1"/>
    </source>
</evidence>
<feature type="compositionally biased region" description="Basic and acidic residues" evidence="7">
    <location>
        <begin position="155"/>
        <end position="169"/>
    </location>
</feature>
<dbReference type="GO" id="GO:0016757">
    <property type="term" value="F:glycosyltransferase activity"/>
    <property type="evidence" value="ECO:0007669"/>
    <property type="project" value="UniProtKB-KW"/>
</dbReference>
<evidence type="ECO:0000256" key="7">
    <source>
        <dbReference type="SAM" id="MobiDB-lite"/>
    </source>
</evidence>
<dbReference type="SUPFAM" id="SSF53448">
    <property type="entry name" value="Nucleotide-diphospho-sugar transferases"/>
    <property type="match status" value="1"/>
</dbReference>
<dbReference type="AlphaFoldDB" id="A0A402BF90"/>
<feature type="compositionally biased region" description="Polar residues" evidence="7">
    <location>
        <begin position="1"/>
        <end position="11"/>
    </location>
</feature>
<feature type="region of interest" description="Disordered" evidence="7">
    <location>
        <begin position="1"/>
        <end position="41"/>
    </location>
</feature>
<feature type="compositionally biased region" description="Low complexity" evidence="7">
    <location>
        <begin position="140"/>
        <end position="150"/>
    </location>
</feature>
<proteinExistence type="predicted"/>
<evidence type="ECO:0000256" key="6">
    <source>
        <dbReference type="ARBA" id="ARBA00023136"/>
    </source>
</evidence>
<evidence type="ECO:0008006" key="11">
    <source>
        <dbReference type="Google" id="ProtNLM"/>
    </source>
</evidence>
<feature type="compositionally biased region" description="Polar residues" evidence="7">
    <location>
        <begin position="100"/>
        <end position="118"/>
    </location>
</feature>
<evidence type="ECO:0000256" key="2">
    <source>
        <dbReference type="ARBA" id="ARBA00022676"/>
    </source>
</evidence>
<feature type="transmembrane region" description="Helical" evidence="8">
    <location>
        <begin position="642"/>
        <end position="661"/>
    </location>
</feature>
<feature type="transmembrane region" description="Helical" evidence="8">
    <location>
        <begin position="271"/>
        <end position="290"/>
    </location>
</feature>
<dbReference type="Proteomes" id="UP000287171">
    <property type="component" value="Unassembled WGS sequence"/>
</dbReference>
<feature type="transmembrane region" description="Helical" evidence="8">
    <location>
        <begin position="607"/>
        <end position="630"/>
    </location>
</feature>
<evidence type="ECO:0000256" key="8">
    <source>
        <dbReference type="SAM" id="Phobius"/>
    </source>
</evidence>